<dbReference type="PROSITE" id="PS50181">
    <property type="entry name" value="FBOX"/>
    <property type="match status" value="1"/>
</dbReference>
<keyword evidence="3" id="KW-1185">Reference proteome</keyword>
<dbReference type="PANTHER" id="PTHR38926:SF79">
    <property type="entry name" value="OS08G0195800 PROTEIN"/>
    <property type="match status" value="1"/>
</dbReference>
<reference evidence="2 3" key="1">
    <citation type="submission" date="2019-11" db="EMBL/GenBank/DDBJ databases">
        <title>Whole genome sequence of Oryza granulata.</title>
        <authorList>
            <person name="Li W."/>
        </authorList>
    </citation>
    <scope>NUCLEOTIDE SEQUENCE [LARGE SCALE GENOMIC DNA]</scope>
    <source>
        <strain evidence="3">cv. Menghai</strain>
        <tissue evidence="2">Leaf</tissue>
    </source>
</reference>
<dbReference type="EMBL" id="SPHZ02000009">
    <property type="protein sequence ID" value="KAF0897815.1"/>
    <property type="molecule type" value="Genomic_DNA"/>
</dbReference>
<proteinExistence type="predicted"/>
<feature type="domain" description="F-box" evidence="1">
    <location>
        <begin position="19"/>
        <end position="67"/>
    </location>
</feature>
<accession>A0A6G1CAY1</accession>
<sequence length="116" mass="12860">MPSSSRPRDRRKNASAKEEVGWVGLPLDVILAVFHKLDHTDILMAADQVCGSWRRATRDEPTLWRRITLRGTEALSAKINCSGLACAAVRRSTGLCEAFCGEYAGDDGFLMYLTEQ</sequence>
<dbReference type="PANTHER" id="PTHR38926">
    <property type="entry name" value="F-BOX DOMAIN CONTAINING PROTEIN, EXPRESSED"/>
    <property type="match status" value="1"/>
</dbReference>
<organism evidence="2 3">
    <name type="scientific">Oryza meyeriana var. granulata</name>
    <dbReference type="NCBI Taxonomy" id="110450"/>
    <lineage>
        <taxon>Eukaryota</taxon>
        <taxon>Viridiplantae</taxon>
        <taxon>Streptophyta</taxon>
        <taxon>Embryophyta</taxon>
        <taxon>Tracheophyta</taxon>
        <taxon>Spermatophyta</taxon>
        <taxon>Magnoliopsida</taxon>
        <taxon>Liliopsida</taxon>
        <taxon>Poales</taxon>
        <taxon>Poaceae</taxon>
        <taxon>BOP clade</taxon>
        <taxon>Oryzoideae</taxon>
        <taxon>Oryzeae</taxon>
        <taxon>Oryzinae</taxon>
        <taxon>Oryza</taxon>
        <taxon>Oryza meyeriana</taxon>
    </lineage>
</organism>
<dbReference type="InterPro" id="IPR036047">
    <property type="entry name" value="F-box-like_dom_sf"/>
</dbReference>
<dbReference type="InterPro" id="IPR001810">
    <property type="entry name" value="F-box_dom"/>
</dbReference>
<name>A0A6G1CAY1_9ORYZ</name>
<dbReference type="Pfam" id="PF12937">
    <property type="entry name" value="F-box-like"/>
    <property type="match status" value="1"/>
</dbReference>
<gene>
    <name evidence="2" type="ORF">E2562_000521</name>
</gene>
<evidence type="ECO:0000313" key="3">
    <source>
        <dbReference type="Proteomes" id="UP000479710"/>
    </source>
</evidence>
<evidence type="ECO:0000313" key="2">
    <source>
        <dbReference type="EMBL" id="KAF0897815.1"/>
    </source>
</evidence>
<evidence type="ECO:0000259" key="1">
    <source>
        <dbReference type="PROSITE" id="PS50181"/>
    </source>
</evidence>
<dbReference type="SUPFAM" id="SSF81383">
    <property type="entry name" value="F-box domain"/>
    <property type="match status" value="1"/>
</dbReference>
<dbReference type="Gene3D" id="1.20.1280.50">
    <property type="match status" value="1"/>
</dbReference>
<dbReference type="AlphaFoldDB" id="A0A6G1CAY1"/>
<dbReference type="OrthoDB" id="695771at2759"/>
<protein>
    <recommendedName>
        <fullName evidence="1">F-box domain-containing protein</fullName>
    </recommendedName>
</protein>
<dbReference type="Proteomes" id="UP000479710">
    <property type="component" value="Unassembled WGS sequence"/>
</dbReference>
<dbReference type="FunFam" id="1.20.1280.50:FF:000109">
    <property type="entry name" value="F-box protein family-like"/>
    <property type="match status" value="1"/>
</dbReference>
<comment type="caution">
    <text evidence="2">The sequence shown here is derived from an EMBL/GenBank/DDBJ whole genome shotgun (WGS) entry which is preliminary data.</text>
</comment>